<keyword evidence="1" id="KW-0472">Membrane</keyword>
<dbReference type="EMBL" id="FNXT01000032">
    <property type="protein sequence ID" value="SZX59925.1"/>
    <property type="molecule type" value="Genomic_DNA"/>
</dbReference>
<protein>
    <submittedName>
        <fullName evidence="2">Uncharacterized protein</fullName>
    </submittedName>
</protein>
<dbReference type="AlphaFoldDB" id="A0A383V2Z2"/>
<keyword evidence="1" id="KW-0812">Transmembrane</keyword>
<reference evidence="2 3" key="1">
    <citation type="submission" date="2016-10" db="EMBL/GenBank/DDBJ databases">
        <authorList>
            <person name="Cai Z."/>
        </authorList>
    </citation>
    <scope>NUCLEOTIDE SEQUENCE [LARGE SCALE GENOMIC DNA]</scope>
</reference>
<evidence type="ECO:0000313" key="2">
    <source>
        <dbReference type="EMBL" id="SZX59925.1"/>
    </source>
</evidence>
<dbReference type="PANTHER" id="PTHR35292:SF13">
    <property type="entry name" value="OS03G0581800 PROTEIN"/>
    <property type="match status" value="1"/>
</dbReference>
<name>A0A383V2Z2_TETOB</name>
<keyword evidence="1" id="KW-1133">Transmembrane helix</keyword>
<dbReference type="PANTHER" id="PTHR35292">
    <property type="entry name" value="EXPRESSED PROTEIN"/>
    <property type="match status" value="1"/>
</dbReference>
<proteinExistence type="predicted"/>
<dbReference type="Proteomes" id="UP000256970">
    <property type="component" value="Unassembled WGS sequence"/>
</dbReference>
<accession>A0A383V2Z2</accession>
<keyword evidence="3" id="KW-1185">Reference proteome</keyword>
<organism evidence="2 3">
    <name type="scientific">Tetradesmus obliquus</name>
    <name type="common">Green alga</name>
    <name type="synonym">Acutodesmus obliquus</name>
    <dbReference type="NCBI Taxonomy" id="3088"/>
    <lineage>
        <taxon>Eukaryota</taxon>
        <taxon>Viridiplantae</taxon>
        <taxon>Chlorophyta</taxon>
        <taxon>core chlorophytes</taxon>
        <taxon>Chlorophyceae</taxon>
        <taxon>CS clade</taxon>
        <taxon>Sphaeropleales</taxon>
        <taxon>Scenedesmaceae</taxon>
        <taxon>Tetradesmus</taxon>
    </lineage>
</organism>
<evidence type="ECO:0000313" key="3">
    <source>
        <dbReference type="Proteomes" id="UP000256970"/>
    </source>
</evidence>
<evidence type="ECO:0000256" key="1">
    <source>
        <dbReference type="SAM" id="Phobius"/>
    </source>
</evidence>
<gene>
    <name evidence="2" type="ORF">BQ4739_LOCUS525</name>
</gene>
<sequence length="89" mass="9758">MAPKLRAVAAVPRQATVFQQKRGMAGGDEDDSMYVNWWDNPTNPDSWHKHQLAWFGVAFWGVVFYAAFGGKKKEAAPAAAEEAKPAAAH</sequence>
<feature type="transmembrane region" description="Helical" evidence="1">
    <location>
        <begin position="51"/>
        <end position="68"/>
    </location>
</feature>